<reference evidence="4" key="1">
    <citation type="submission" date="2017-05" db="EMBL/GenBank/DDBJ databases">
        <title>Complete and WGS of Bordetella genogroups.</title>
        <authorList>
            <person name="Spilker T."/>
            <person name="Lipuma J."/>
        </authorList>
    </citation>
    <scope>NUCLEOTIDE SEQUENCE [LARGE SCALE GENOMIC DNA]</scope>
    <source>
        <strain evidence="4">AU8256</strain>
    </source>
</reference>
<evidence type="ECO:0000313" key="3">
    <source>
        <dbReference type="EMBL" id="OZI79345.1"/>
    </source>
</evidence>
<dbReference type="Gene3D" id="2.160.20.80">
    <property type="entry name" value="E3 ubiquitin-protein ligase SopA"/>
    <property type="match status" value="3"/>
</dbReference>
<dbReference type="Pfam" id="PF00805">
    <property type="entry name" value="Pentapeptide"/>
    <property type="match status" value="4"/>
</dbReference>
<sequence length="874" mass="98570">MKIIKPLRLLVMPRPYRWRGGIHLAVTIGALCEHRESGPLLLPEHALMNEALPELDADEMLDFVMPKPHPEFLVSGHACTAHQRDKTSCMVSVRVADKCKDVLVLGDRYWLDNRISDPQPFESMPLTWNRSFGGSGVPENPLGVGLEEVEVNGVRVVPLPNLESPTERIHAKGQRVRPCNMGMIRVDWPERLKQFGSWDQQWLEEVGTGFFDDMQPSVFNAAADDQIWRDRDELPLGEPFEIWNMQQEQQCWSGALPQLRARCFVSRRYEGGRLDEMAMRCTTVWFVPHQKRYILLFHGSLPIHEDDGHDVLAIMAAIEQAGQPRTREHYEQIYALRNDRQQAVLHAFKDDELMPGDMLAPWLEQTDLGSNAIVSKLGRLLGESGFPAGTFVGPVKPLTLGDLPELIEAGNKLREDTLAEHQAARAAALDPAWDDVKDERQAAWRKLDQDIYRNLDFSPDRKEDFVLPVSGPPELGDMHGPPKSLERRREYRQAAREIGKTPNEMADFVRSSMNKLYLYSVHYQNGVPRVGAHRAVALRERVMKRYRLGRDLSRMDLTGADLSGMDLSGADFTETWLENADFSGSNLSGAMFKKTVLARATLRNAKLDGATLSGCNISEAIFSGCALHGALWKKVISEKGTHIEDCTFEDARLENFDFERAWFTRVEFASSKLDSVDFRECQFNECAITASILDKTDFDKCKIAGMRVRSCAWTGAMLDETLIGNLDMEGCQVQKTTFTSSVTLHQSRMVDCMFQQTMFRSVCFSDADLSRCVFERCDLSEANFHGCTLRQIRTPQAMFVRANFDLADLSGGNFMYGVFQKASFIGAKLAGCNFFRADMSETLLDASTDVAGAYVHRTRLVPRRSPARLVDGSL</sequence>
<evidence type="ECO:0000256" key="1">
    <source>
        <dbReference type="SAM" id="MobiDB-lite"/>
    </source>
</evidence>
<dbReference type="PANTHER" id="PTHR14136:SF17">
    <property type="entry name" value="BTB_POZ DOMAIN-CONTAINING PROTEIN KCTD9"/>
    <property type="match status" value="1"/>
</dbReference>
<evidence type="ECO:0000313" key="4">
    <source>
        <dbReference type="Proteomes" id="UP000215633"/>
    </source>
</evidence>
<gene>
    <name evidence="3" type="ORF">CAL24_05265</name>
</gene>
<dbReference type="InterPro" id="IPR018683">
    <property type="entry name" value="DUF2169"/>
</dbReference>
<dbReference type="AlphaFoldDB" id="A0A261VZ40"/>
<dbReference type="Pfam" id="PF09937">
    <property type="entry name" value="DUF2169"/>
    <property type="match status" value="1"/>
</dbReference>
<dbReference type="InterPro" id="IPR001646">
    <property type="entry name" value="5peptide_repeat"/>
</dbReference>
<dbReference type="SUPFAM" id="SSF141571">
    <property type="entry name" value="Pentapeptide repeat-like"/>
    <property type="match status" value="3"/>
</dbReference>
<accession>A0A261VZ40</accession>
<feature type="domain" description="DUF2169" evidence="2">
    <location>
        <begin position="23"/>
        <end position="298"/>
    </location>
</feature>
<name>A0A261VZ40_9BORD</name>
<dbReference type="InterPro" id="IPR051082">
    <property type="entry name" value="Pentapeptide-BTB/POZ_domain"/>
</dbReference>
<evidence type="ECO:0000259" key="2">
    <source>
        <dbReference type="Pfam" id="PF09937"/>
    </source>
</evidence>
<dbReference type="Proteomes" id="UP000215633">
    <property type="component" value="Unassembled WGS sequence"/>
</dbReference>
<dbReference type="PANTHER" id="PTHR14136">
    <property type="entry name" value="BTB_POZ DOMAIN-CONTAINING PROTEIN KCTD9"/>
    <property type="match status" value="1"/>
</dbReference>
<feature type="region of interest" description="Disordered" evidence="1">
    <location>
        <begin position="466"/>
        <end position="485"/>
    </location>
</feature>
<dbReference type="Pfam" id="PF13599">
    <property type="entry name" value="Pentapeptide_4"/>
    <property type="match status" value="1"/>
</dbReference>
<protein>
    <recommendedName>
        <fullName evidence="2">DUF2169 domain-containing protein</fullName>
    </recommendedName>
</protein>
<comment type="caution">
    <text evidence="3">The sequence shown here is derived from an EMBL/GenBank/DDBJ whole genome shotgun (WGS) entry which is preliminary data.</text>
</comment>
<dbReference type="EMBL" id="NEVT01000003">
    <property type="protein sequence ID" value="OZI79345.1"/>
    <property type="molecule type" value="Genomic_DNA"/>
</dbReference>
<dbReference type="RefSeq" id="WP_094805922.1">
    <property type="nucleotide sequence ID" value="NZ_NEVT01000003.1"/>
</dbReference>
<organism evidence="3 4">
    <name type="scientific">Bordetella genomosp. 2</name>
    <dbReference type="NCBI Taxonomy" id="1983456"/>
    <lineage>
        <taxon>Bacteria</taxon>
        <taxon>Pseudomonadati</taxon>
        <taxon>Pseudomonadota</taxon>
        <taxon>Betaproteobacteria</taxon>
        <taxon>Burkholderiales</taxon>
        <taxon>Alcaligenaceae</taxon>
        <taxon>Bordetella</taxon>
    </lineage>
</organism>
<keyword evidence="4" id="KW-1185">Reference proteome</keyword>
<proteinExistence type="predicted"/>